<dbReference type="Proteomes" id="UP000243459">
    <property type="component" value="Chromosome 1"/>
</dbReference>
<name>A0A5P1FPW4_ASPOF</name>
<sequence length="102" mass="10772">MTLDDEGLRSSERGEAGLGVAARGKGRSATVAAGQAGVGLSGGGGRRGLRSQRSRNERGWLSDLWVVAGGVRAEHLVVGRMASGRRREERLGSAREFWLLAV</sequence>
<accession>A0A5P1FPW4</accession>
<feature type="compositionally biased region" description="Basic and acidic residues" evidence="1">
    <location>
        <begin position="1"/>
        <end position="15"/>
    </location>
</feature>
<proteinExistence type="predicted"/>
<feature type="region of interest" description="Disordered" evidence="1">
    <location>
        <begin position="1"/>
        <end position="55"/>
    </location>
</feature>
<keyword evidence="3" id="KW-1185">Reference proteome</keyword>
<evidence type="ECO:0000313" key="2">
    <source>
        <dbReference type="EMBL" id="ONK80152.1"/>
    </source>
</evidence>
<protein>
    <submittedName>
        <fullName evidence="2">Uncharacterized protein</fullName>
    </submittedName>
</protein>
<organism evidence="2 3">
    <name type="scientific">Asparagus officinalis</name>
    <name type="common">Garden asparagus</name>
    <dbReference type="NCBI Taxonomy" id="4686"/>
    <lineage>
        <taxon>Eukaryota</taxon>
        <taxon>Viridiplantae</taxon>
        <taxon>Streptophyta</taxon>
        <taxon>Embryophyta</taxon>
        <taxon>Tracheophyta</taxon>
        <taxon>Spermatophyta</taxon>
        <taxon>Magnoliopsida</taxon>
        <taxon>Liliopsida</taxon>
        <taxon>Asparagales</taxon>
        <taxon>Asparagaceae</taxon>
        <taxon>Asparagoideae</taxon>
        <taxon>Asparagus</taxon>
    </lineage>
</organism>
<gene>
    <name evidence="2" type="ORF">A4U43_C01F14450</name>
</gene>
<evidence type="ECO:0000313" key="3">
    <source>
        <dbReference type="Proteomes" id="UP000243459"/>
    </source>
</evidence>
<reference evidence="3" key="1">
    <citation type="journal article" date="2017" name="Nat. Commun.">
        <title>The asparagus genome sheds light on the origin and evolution of a young Y chromosome.</title>
        <authorList>
            <person name="Harkess A."/>
            <person name="Zhou J."/>
            <person name="Xu C."/>
            <person name="Bowers J.E."/>
            <person name="Van der Hulst R."/>
            <person name="Ayyampalayam S."/>
            <person name="Mercati F."/>
            <person name="Riccardi P."/>
            <person name="McKain M.R."/>
            <person name="Kakrana A."/>
            <person name="Tang H."/>
            <person name="Ray J."/>
            <person name="Groenendijk J."/>
            <person name="Arikit S."/>
            <person name="Mathioni S.M."/>
            <person name="Nakano M."/>
            <person name="Shan H."/>
            <person name="Telgmann-Rauber A."/>
            <person name="Kanno A."/>
            <person name="Yue Z."/>
            <person name="Chen H."/>
            <person name="Li W."/>
            <person name="Chen Y."/>
            <person name="Xu X."/>
            <person name="Zhang Y."/>
            <person name="Luo S."/>
            <person name="Chen H."/>
            <person name="Gao J."/>
            <person name="Mao Z."/>
            <person name="Pires J.C."/>
            <person name="Luo M."/>
            <person name="Kudrna D."/>
            <person name="Wing R.A."/>
            <person name="Meyers B.C."/>
            <person name="Yi K."/>
            <person name="Kong H."/>
            <person name="Lavrijsen P."/>
            <person name="Sunseri F."/>
            <person name="Falavigna A."/>
            <person name="Ye Y."/>
            <person name="Leebens-Mack J.H."/>
            <person name="Chen G."/>
        </authorList>
    </citation>
    <scope>NUCLEOTIDE SEQUENCE [LARGE SCALE GENOMIC DNA]</scope>
    <source>
        <strain evidence="3">cv. DH0086</strain>
    </source>
</reference>
<evidence type="ECO:0000256" key="1">
    <source>
        <dbReference type="SAM" id="MobiDB-lite"/>
    </source>
</evidence>
<dbReference type="Gramene" id="ONK80152">
    <property type="protein sequence ID" value="ONK80152"/>
    <property type="gene ID" value="A4U43_C01F14450"/>
</dbReference>
<feature type="compositionally biased region" description="Gly residues" evidence="1">
    <location>
        <begin position="36"/>
        <end position="46"/>
    </location>
</feature>
<dbReference type="EMBL" id="CM007381">
    <property type="protein sequence ID" value="ONK80152.1"/>
    <property type="molecule type" value="Genomic_DNA"/>
</dbReference>
<dbReference type="AlphaFoldDB" id="A0A5P1FPW4"/>